<reference evidence="1 2" key="1">
    <citation type="journal article" date="2011" name="Science">
        <title>The ecoresponsive genome of Daphnia pulex.</title>
        <authorList>
            <person name="Colbourne J.K."/>
            <person name="Pfrender M.E."/>
            <person name="Gilbert D."/>
            <person name="Thomas W.K."/>
            <person name="Tucker A."/>
            <person name="Oakley T.H."/>
            <person name="Tokishita S."/>
            <person name="Aerts A."/>
            <person name="Arnold G.J."/>
            <person name="Basu M.K."/>
            <person name="Bauer D.J."/>
            <person name="Caceres C.E."/>
            <person name="Carmel L."/>
            <person name="Casola C."/>
            <person name="Choi J.H."/>
            <person name="Detter J.C."/>
            <person name="Dong Q."/>
            <person name="Dusheyko S."/>
            <person name="Eads B.D."/>
            <person name="Frohlich T."/>
            <person name="Geiler-Samerotte K.A."/>
            <person name="Gerlach D."/>
            <person name="Hatcher P."/>
            <person name="Jogdeo S."/>
            <person name="Krijgsveld J."/>
            <person name="Kriventseva E.V."/>
            <person name="Kultz D."/>
            <person name="Laforsch C."/>
            <person name="Lindquist E."/>
            <person name="Lopez J."/>
            <person name="Manak J.R."/>
            <person name="Muller J."/>
            <person name="Pangilinan J."/>
            <person name="Patwardhan R.P."/>
            <person name="Pitluck S."/>
            <person name="Pritham E.J."/>
            <person name="Rechtsteiner A."/>
            <person name="Rho M."/>
            <person name="Rogozin I.B."/>
            <person name="Sakarya O."/>
            <person name="Salamov A."/>
            <person name="Schaack S."/>
            <person name="Shapiro H."/>
            <person name="Shiga Y."/>
            <person name="Skalitzky C."/>
            <person name="Smith Z."/>
            <person name="Souvorov A."/>
            <person name="Sung W."/>
            <person name="Tang Z."/>
            <person name="Tsuchiya D."/>
            <person name="Tu H."/>
            <person name="Vos H."/>
            <person name="Wang M."/>
            <person name="Wolf Y.I."/>
            <person name="Yamagata H."/>
            <person name="Yamada T."/>
            <person name="Ye Y."/>
            <person name="Shaw J.R."/>
            <person name="Andrews J."/>
            <person name="Crease T.J."/>
            <person name="Tang H."/>
            <person name="Lucas S.M."/>
            <person name="Robertson H.M."/>
            <person name="Bork P."/>
            <person name="Koonin E.V."/>
            <person name="Zdobnov E.M."/>
            <person name="Grigoriev I.V."/>
            <person name="Lynch M."/>
            <person name="Boore J.L."/>
        </authorList>
    </citation>
    <scope>NUCLEOTIDE SEQUENCE [LARGE SCALE GENOMIC DNA]</scope>
</reference>
<dbReference type="Proteomes" id="UP000000305">
    <property type="component" value="Unassembled WGS sequence"/>
</dbReference>
<feature type="non-terminal residue" evidence="1">
    <location>
        <position position="1"/>
    </location>
</feature>
<evidence type="ECO:0000313" key="1">
    <source>
        <dbReference type="EMBL" id="EFX60727.1"/>
    </source>
</evidence>
<dbReference type="KEGG" id="dpx:DAPPUDRAFT_123181"/>
<sequence>MGPGTGTCLLQAISARKRIPIPHIKSTAKCVVSLEQACLIDKLMLQFIHNEEINPLATSNSRRLIKSDNIFGNKELGGQGLKHAFYTWSQLNRALMIRCFKALVTPALNDYGQPSLQLWIAPGYELIRSAYSPWGLPEDLLYAVPKSAITQAALKSCLFPPIWTTLFSLWFKQPRIALVCPSNEVDLLIPLWNNDRSPLWSRLTAGSNTLSLAKLNITRLVDLLMPDLMLWSPFHLLPTITRTCRARNLPTPTPQSIRRLITQLSEHFPVLEEDSPTRFHLPLLPTTNYATNWLIHYYLQLLPLNTATSRASKIPYTT</sequence>
<dbReference type="EMBL" id="GL735696">
    <property type="protein sequence ID" value="EFX60727.1"/>
    <property type="molecule type" value="Genomic_DNA"/>
</dbReference>
<protein>
    <submittedName>
        <fullName evidence="1">Uncharacterized protein</fullName>
    </submittedName>
</protein>
<keyword evidence="2" id="KW-1185">Reference proteome</keyword>
<dbReference type="AlphaFoldDB" id="E9I5K3"/>
<accession>E9I5K3</accession>
<name>E9I5K3_DAPPU</name>
<gene>
    <name evidence="1" type="ORF">DAPPUDRAFT_123181</name>
</gene>
<dbReference type="HOGENOM" id="CLU_875957_0_0_1"/>
<proteinExistence type="predicted"/>
<organism evidence="1 2">
    <name type="scientific">Daphnia pulex</name>
    <name type="common">Water flea</name>
    <dbReference type="NCBI Taxonomy" id="6669"/>
    <lineage>
        <taxon>Eukaryota</taxon>
        <taxon>Metazoa</taxon>
        <taxon>Ecdysozoa</taxon>
        <taxon>Arthropoda</taxon>
        <taxon>Crustacea</taxon>
        <taxon>Branchiopoda</taxon>
        <taxon>Diplostraca</taxon>
        <taxon>Cladocera</taxon>
        <taxon>Anomopoda</taxon>
        <taxon>Daphniidae</taxon>
        <taxon>Daphnia</taxon>
    </lineage>
</organism>
<evidence type="ECO:0000313" key="2">
    <source>
        <dbReference type="Proteomes" id="UP000000305"/>
    </source>
</evidence>
<dbReference type="InParanoid" id="E9I5K3"/>